<evidence type="ECO:0000256" key="1">
    <source>
        <dbReference type="SAM" id="MobiDB-lite"/>
    </source>
</evidence>
<protein>
    <submittedName>
        <fullName evidence="3">CHAD domain-containing protein</fullName>
    </submittedName>
</protein>
<gene>
    <name evidence="3" type="ORF">ACFOMP_05065</name>
</gene>
<dbReference type="InterPro" id="IPR023577">
    <property type="entry name" value="CYTH_domain"/>
</dbReference>
<name>A0ABV7RY45_9RHOB</name>
<dbReference type="Gene3D" id="1.40.20.10">
    <property type="entry name" value="CHAD domain"/>
    <property type="match status" value="1"/>
</dbReference>
<feature type="region of interest" description="Disordered" evidence="1">
    <location>
        <begin position="1"/>
        <end position="30"/>
    </location>
</feature>
<dbReference type="PROSITE" id="PS51708">
    <property type="entry name" value="CHAD"/>
    <property type="match status" value="1"/>
</dbReference>
<dbReference type="PANTHER" id="PTHR39339">
    <property type="entry name" value="SLR1444 PROTEIN"/>
    <property type="match status" value="1"/>
</dbReference>
<sequence length="512" mass="55487">MSDRTEDDQNGKPAVPGPSRASDPFTPRGPVAADALRLDLAPDAAAALAGSELLSGAPQPIPVRTTYFDTAGGDLAAAGFTLCIREQAGDRLQILEAPGAPPGLFVLPEWRRDIAGDQPVLDDSMPVPALLGTRAQDLAPIFALSTRRRLWTLARDGASIRLALDQGEMTADGRRATLCSLGLDLLDGPAAALFSLARQLDGIAPLRLGLLDEAGCGFLLRGPLQRMHRAAPVVLTRDMTAGDSFRQIAAACLRQFRLNEPLIDRANPEAVHQARVALRRLRSALSIFRPVLQDGTAGRLAEESRWLAAMLGQARDLDVLRARCETDALLARIEPAREAAYARARAALASRRARLLMIDLAEYLAIGPWQAQPSASESRDMATREFAAAALDRLRRKVRKGGADLAELPDEARHEVRKDAKKLRYAAEFFAPLFAEKRRKRRAARFLDTLEALQDRMGALNDLVTAPEVIARLGLQDDPAATALAGDADKRALIEAAAEAHDAFADAKRFWR</sequence>
<reference evidence="4" key="1">
    <citation type="journal article" date="2019" name="Int. J. Syst. Evol. Microbiol.">
        <title>The Global Catalogue of Microorganisms (GCM) 10K type strain sequencing project: providing services to taxonomists for standard genome sequencing and annotation.</title>
        <authorList>
            <consortium name="The Broad Institute Genomics Platform"/>
            <consortium name="The Broad Institute Genome Sequencing Center for Infectious Disease"/>
            <person name="Wu L."/>
            <person name="Ma J."/>
        </authorList>
    </citation>
    <scope>NUCLEOTIDE SEQUENCE [LARGE SCALE GENOMIC DNA]</scope>
    <source>
        <strain evidence="4">VKM B-3226</strain>
    </source>
</reference>
<evidence type="ECO:0000313" key="4">
    <source>
        <dbReference type="Proteomes" id="UP001595596"/>
    </source>
</evidence>
<dbReference type="Proteomes" id="UP001595596">
    <property type="component" value="Unassembled WGS sequence"/>
</dbReference>
<dbReference type="EMBL" id="JBHRXE010000011">
    <property type="protein sequence ID" value="MFC3568815.1"/>
    <property type="molecule type" value="Genomic_DNA"/>
</dbReference>
<dbReference type="SMART" id="SM01118">
    <property type="entry name" value="CYTH"/>
    <property type="match status" value="1"/>
</dbReference>
<evidence type="ECO:0000313" key="3">
    <source>
        <dbReference type="EMBL" id="MFC3568815.1"/>
    </source>
</evidence>
<keyword evidence="4" id="KW-1185">Reference proteome</keyword>
<feature type="domain" description="CHAD" evidence="2">
    <location>
        <begin position="238"/>
        <end position="509"/>
    </location>
</feature>
<feature type="compositionally biased region" description="Basic and acidic residues" evidence="1">
    <location>
        <begin position="1"/>
        <end position="10"/>
    </location>
</feature>
<dbReference type="SUPFAM" id="SSF55154">
    <property type="entry name" value="CYTH-like phosphatases"/>
    <property type="match status" value="1"/>
</dbReference>
<dbReference type="InterPro" id="IPR038186">
    <property type="entry name" value="CHAD_dom_sf"/>
</dbReference>
<dbReference type="SMART" id="SM00880">
    <property type="entry name" value="CHAD"/>
    <property type="match status" value="1"/>
</dbReference>
<organism evidence="3 4">
    <name type="scientific">Paracoccus simplex</name>
    <dbReference type="NCBI Taxonomy" id="2086346"/>
    <lineage>
        <taxon>Bacteria</taxon>
        <taxon>Pseudomonadati</taxon>
        <taxon>Pseudomonadota</taxon>
        <taxon>Alphaproteobacteria</taxon>
        <taxon>Rhodobacterales</taxon>
        <taxon>Paracoccaceae</taxon>
        <taxon>Paracoccus</taxon>
    </lineage>
</organism>
<dbReference type="InterPro" id="IPR007899">
    <property type="entry name" value="CHAD_dom"/>
</dbReference>
<dbReference type="RefSeq" id="WP_379028316.1">
    <property type="nucleotide sequence ID" value="NZ_JBHRXE010000011.1"/>
</dbReference>
<dbReference type="Gene3D" id="2.40.320.10">
    <property type="entry name" value="Hypothetical Protein Pfu-838710-001"/>
    <property type="match status" value="1"/>
</dbReference>
<comment type="caution">
    <text evidence="3">The sequence shown here is derived from an EMBL/GenBank/DDBJ whole genome shotgun (WGS) entry which is preliminary data.</text>
</comment>
<dbReference type="PANTHER" id="PTHR39339:SF1">
    <property type="entry name" value="CHAD DOMAIN-CONTAINING PROTEIN"/>
    <property type="match status" value="1"/>
</dbReference>
<dbReference type="Pfam" id="PF01928">
    <property type="entry name" value="CYTH"/>
    <property type="match status" value="1"/>
</dbReference>
<dbReference type="InterPro" id="IPR033469">
    <property type="entry name" value="CYTH-like_dom_sf"/>
</dbReference>
<proteinExistence type="predicted"/>
<evidence type="ECO:0000259" key="2">
    <source>
        <dbReference type="PROSITE" id="PS51708"/>
    </source>
</evidence>
<accession>A0ABV7RY45</accession>
<dbReference type="Pfam" id="PF05235">
    <property type="entry name" value="CHAD"/>
    <property type="match status" value="1"/>
</dbReference>